<dbReference type="SUPFAM" id="SSF50630">
    <property type="entry name" value="Acid proteases"/>
    <property type="match status" value="1"/>
</dbReference>
<sequence length="431" mass="48744">MLISSGLSQNRFSLMNTESDKIKFELIDNLMVLPVSINGVELSFILDTGVSRPILFNILNFADSLQLKNYETTPLRGLGADGSINAIRSKSNVVKVGKALNVNQEIFVVFDNSINFTPILGVPVHGIIGFDLLKDFVVEINYRAKFLKLHNPETYKYKRCKKCETLNLSFSNGKPYLDAIGYFDNKPKKLKLLIDTGGSDDLWLFEDDSLGIKPLQNKYFDDYLGRGLSGNVYGKRSKVEKFKINKFEFSMVNTAFPDSSAIFLARSFKERSGSISGGLLRRFNLIFDYHRNQLTLKKNANYSLPFEYNKSGIVIEQRGMRLVREIIKAHVTDVYGRKNESGTTLMSATTYGYNLKPAFQIVEIRTNSVAEQAGLKIGDVVTSINGKPTQYLSLQQVNKLFYLKAGSTVKMVVDRNDKEMSFEFKLKDLFQ</sequence>
<dbReference type="Gene3D" id="2.40.70.10">
    <property type="entry name" value="Acid Proteases"/>
    <property type="match status" value="1"/>
</dbReference>
<proteinExistence type="predicted"/>
<organism evidence="2 3">
    <name type="scientific">Paucihalobacter ruber</name>
    <dbReference type="NCBI Taxonomy" id="2567861"/>
    <lineage>
        <taxon>Bacteria</taxon>
        <taxon>Pseudomonadati</taxon>
        <taxon>Bacteroidota</taxon>
        <taxon>Flavobacteriia</taxon>
        <taxon>Flavobacteriales</taxon>
        <taxon>Flavobacteriaceae</taxon>
        <taxon>Paucihalobacter</taxon>
    </lineage>
</organism>
<dbReference type="CDD" id="cd05483">
    <property type="entry name" value="retropepsin_like_bacteria"/>
    <property type="match status" value="1"/>
</dbReference>
<dbReference type="InterPro" id="IPR021109">
    <property type="entry name" value="Peptidase_aspartic_dom_sf"/>
</dbReference>
<dbReference type="PROSITE" id="PS50106">
    <property type="entry name" value="PDZ"/>
    <property type="match status" value="1"/>
</dbReference>
<accession>A0A506PQV3</accession>
<keyword evidence="3" id="KW-1185">Reference proteome</keyword>
<dbReference type="InterPro" id="IPR036034">
    <property type="entry name" value="PDZ_sf"/>
</dbReference>
<dbReference type="SMART" id="SM00228">
    <property type="entry name" value="PDZ"/>
    <property type="match status" value="1"/>
</dbReference>
<evidence type="ECO:0000259" key="1">
    <source>
        <dbReference type="PROSITE" id="PS50106"/>
    </source>
</evidence>
<dbReference type="Proteomes" id="UP000317332">
    <property type="component" value="Unassembled WGS sequence"/>
</dbReference>
<name>A0A506PQV3_9FLAO</name>
<dbReference type="AlphaFoldDB" id="A0A506PQV3"/>
<protein>
    <submittedName>
        <fullName evidence="2">PDZ domain-containing protein</fullName>
    </submittedName>
</protein>
<dbReference type="InterPro" id="IPR034122">
    <property type="entry name" value="Retropepsin-like_bacterial"/>
</dbReference>
<evidence type="ECO:0000313" key="2">
    <source>
        <dbReference type="EMBL" id="TPV35657.1"/>
    </source>
</evidence>
<dbReference type="OrthoDB" id="3521766at2"/>
<comment type="caution">
    <text evidence="2">The sequence shown here is derived from an EMBL/GenBank/DDBJ whole genome shotgun (WGS) entry which is preliminary data.</text>
</comment>
<dbReference type="Pfam" id="PF17820">
    <property type="entry name" value="PDZ_6"/>
    <property type="match status" value="1"/>
</dbReference>
<reference evidence="2 3" key="1">
    <citation type="submission" date="2019-06" db="EMBL/GenBank/DDBJ databases">
        <title>Flavobacteriaceae Paucihalobacterium erythroidium CWB-1, complete genome.</title>
        <authorList>
            <person name="Wu S."/>
        </authorList>
    </citation>
    <scope>NUCLEOTIDE SEQUENCE [LARGE SCALE GENOMIC DNA]</scope>
    <source>
        <strain evidence="2 3">CWB-1</strain>
    </source>
</reference>
<dbReference type="RefSeq" id="WP_140988666.1">
    <property type="nucleotide sequence ID" value="NZ_VHIQ01000001.1"/>
</dbReference>
<dbReference type="InterPro" id="IPR041489">
    <property type="entry name" value="PDZ_6"/>
</dbReference>
<dbReference type="SUPFAM" id="SSF50156">
    <property type="entry name" value="PDZ domain-like"/>
    <property type="match status" value="1"/>
</dbReference>
<dbReference type="InterPro" id="IPR001478">
    <property type="entry name" value="PDZ"/>
</dbReference>
<dbReference type="Gene3D" id="2.30.42.10">
    <property type="match status" value="1"/>
</dbReference>
<gene>
    <name evidence="2" type="ORF">FJ651_01730</name>
</gene>
<dbReference type="EMBL" id="VHIQ01000001">
    <property type="protein sequence ID" value="TPV35657.1"/>
    <property type="molecule type" value="Genomic_DNA"/>
</dbReference>
<feature type="domain" description="PDZ" evidence="1">
    <location>
        <begin position="333"/>
        <end position="401"/>
    </location>
</feature>
<evidence type="ECO:0000313" key="3">
    <source>
        <dbReference type="Proteomes" id="UP000317332"/>
    </source>
</evidence>
<dbReference type="Pfam" id="PF13650">
    <property type="entry name" value="Asp_protease_2"/>
    <property type="match status" value="1"/>
</dbReference>